<evidence type="ECO:0000256" key="9">
    <source>
        <dbReference type="ARBA" id="ARBA00023204"/>
    </source>
</evidence>
<feature type="transmembrane region" description="Helical" evidence="12">
    <location>
        <begin position="27"/>
        <end position="46"/>
    </location>
</feature>
<dbReference type="GO" id="GO:0000077">
    <property type="term" value="P:DNA damage checkpoint signaling"/>
    <property type="evidence" value="ECO:0007669"/>
    <property type="project" value="InterPro"/>
</dbReference>
<dbReference type="Gene3D" id="3.70.10.10">
    <property type="match status" value="1"/>
</dbReference>
<comment type="subcellular location">
    <subcellularLocation>
        <location evidence="2">Membrane</location>
        <topology evidence="2">Multi-pass membrane protein</topology>
    </subcellularLocation>
    <subcellularLocation>
        <location evidence="1">Nucleus</location>
    </subcellularLocation>
</comment>
<feature type="transmembrane region" description="Helical" evidence="12">
    <location>
        <begin position="53"/>
        <end position="70"/>
    </location>
</feature>
<dbReference type="OMA" id="WSQAYKF"/>
<proteinExistence type="inferred from homology"/>
<keyword evidence="13" id="KW-0378">Hydrolase</keyword>
<dbReference type="GeneID" id="18261386"/>
<evidence type="ECO:0000256" key="2">
    <source>
        <dbReference type="ARBA" id="ARBA00004141"/>
    </source>
</evidence>
<dbReference type="CDD" id="cd00577">
    <property type="entry name" value="PCNA"/>
    <property type="match status" value="1"/>
</dbReference>
<protein>
    <submittedName>
        <fullName evidence="13">DNA repair exonuclease-like protein</fullName>
    </submittedName>
</protein>
<evidence type="ECO:0000256" key="5">
    <source>
        <dbReference type="ARBA" id="ARBA00022692"/>
    </source>
</evidence>
<evidence type="ECO:0000256" key="6">
    <source>
        <dbReference type="ARBA" id="ARBA00022763"/>
    </source>
</evidence>
<dbReference type="GO" id="GO:0030896">
    <property type="term" value="C:checkpoint clamp complex"/>
    <property type="evidence" value="ECO:0007669"/>
    <property type="project" value="TreeGrafter"/>
</dbReference>
<keyword evidence="13" id="KW-0269">Exonuclease</keyword>
<dbReference type="EMBL" id="GL988048">
    <property type="protein sequence ID" value="EGS17022.1"/>
    <property type="molecule type" value="Genomic_DNA"/>
</dbReference>
<reference evidence="13 14" key="1">
    <citation type="journal article" date="2011" name="Cell">
        <title>Insight into structure and assembly of the nuclear pore complex by utilizing the genome of a eukaryotic thermophile.</title>
        <authorList>
            <person name="Amlacher S."/>
            <person name="Sarges P."/>
            <person name="Flemming D."/>
            <person name="van Noort V."/>
            <person name="Kunze R."/>
            <person name="Devos D.P."/>
            <person name="Arumugam M."/>
            <person name="Bork P."/>
            <person name="Hurt E."/>
        </authorList>
    </citation>
    <scope>NUCLEOTIDE SEQUENCE [LARGE SCALE GENOMIC DNA]</scope>
    <source>
        <strain evidence="14">DSM 1495 / CBS 144.50 / IMI 039719</strain>
    </source>
</reference>
<evidence type="ECO:0000256" key="8">
    <source>
        <dbReference type="ARBA" id="ARBA00023136"/>
    </source>
</evidence>
<dbReference type="KEGG" id="cthr:CTHT_0073480"/>
<dbReference type="OrthoDB" id="337581at2759"/>
<comment type="similarity">
    <text evidence="4">Belongs to the rad1 family.</text>
</comment>
<sequence length="415" mass="45065">MDSSLHEVWQAAAGSPFVPLVGKGSQFLVAFFLLLLGLSLGTAFALNRSLLNLPVLAFPASLALAFAISMDSQGSPTPLFRAVASSTRPLYQLLKAINFTNKVHVDITENGLRFAADHARVMQGVAHWNKTLFTSYTTNFPSNPPAEDASSEDDNEAAIPSFQISLPALLETLQIFGAVDAATRQAKADVDPYRSNLRNYRSDAFSAQTLGMSGTCSLSYPQEGGPFSIVLDEAGVSTTCNLTTYVPETPDDIPFNLEDISFKIITQARYILDALAELAPSNPEKLTIAASRSEPYLRFTSSGGALGSSTVDFAKGKDLLETFSVNGTNGRRKWMQTFKFDMIKAATEAMRIASKVSLRGDGQGVLSMQFMVEIEGCGPSFLDFRFVPYAVCEEEDEEENEEEVGESEEDDGDKE</sequence>
<dbReference type="AlphaFoldDB" id="G0SHV2"/>
<dbReference type="GO" id="GO:0006281">
    <property type="term" value="P:DNA repair"/>
    <property type="evidence" value="ECO:0007669"/>
    <property type="project" value="UniProtKB-KW"/>
</dbReference>
<dbReference type="PRINTS" id="PR01245">
    <property type="entry name" value="RAD1REC1"/>
</dbReference>
<dbReference type="FunFam" id="3.70.10.10:FF:000014">
    <property type="entry name" value="DNA repair protein Rad1, putative"/>
    <property type="match status" value="1"/>
</dbReference>
<evidence type="ECO:0000313" key="14">
    <source>
        <dbReference type="Proteomes" id="UP000008066"/>
    </source>
</evidence>
<dbReference type="GO" id="GO:0008250">
    <property type="term" value="C:oligosaccharyltransferase complex"/>
    <property type="evidence" value="ECO:0007669"/>
    <property type="project" value="InterPro"/>
</dbReference>
<evidence type="ECO:0000256" key="1">
    <source>
        <dbReference type="ARBA" id="ARBA00004123"/>
    </source>
</evidence>
<keyword evidence="10" id="KW-0539">Nucleus</keyword>
<gene>
    <name evidence="13" type="ORF">CTHT_0073480</name>
</gene>
<dbReference type="GO" id="GO:0004527">
    <property type="term" value="F:exonuclease activity"/>
    <property type="evidence" value="ECO:0007669"/>
    <property type="project" value="UniProtKB-KW"/>
</dbReference>
<dbReference type="Pfam" id="PF02144">
    <property type="entry name" value="Rad1"/>
    <property type="match status" value="1"/>
</dbReference>
<evidence type="ECO:0000256" key="10">
    <source>
        <dbReference type="ARBA" id="ARBA00023242"/>
    </source>
</evidence>
<keyword evidence="7 12" id="KW-1133">Transmembrane helix</keyword>
<dbReference type="Pfam" id="PF05251">
    <property type="entry name" value="Ost5"/>
    <property type="match status" value="1"/>
</dbReference>
<evidence type="ECO:0000313" key="13">
    <source>
        <dbReference type="EMBL" id="EGS17022.1"/>
    </source>
</evidence>
<dbReference type="eggNOG" id="KOG3194">
    <property type="taxonomic scope" value="Eukaryota"/>
</dbReference>
<dbReference type="STRING" id="759272.G0SHV2"/>
<organism evidence="14">
    <name type="scientific">Chaetomium thermophilum (strain DSM 1495 / CBS 144.50 / IMI 039719)</name>
    <name type="common">Thermochaetoides thermophila</name>
    <dbReference type="NCBI Taxonomy" id="759272"/>
    <lineage>
        <taxon>Eukaryota</taxon>
        <taxon>Fungi</taxon>
        <taxon>Dikarya</taxon>
        <taxon>Ascomycota</taxon>
        <taxon>Pezizomycotina</taxon>
        <taxon>Sordariomycetes</taxon>
        <taxon>Sordariomycetidae</taxon>
        <taxon>Sordariales</taxon>
        <taxon>Chaetomiaceae</taxon>
        <taxon>Thermochaetoides</taxon>
    </lineage>
</organism>
<keyword evidence="9" id="KW-0234">DNA repair</keyword>
<dbReference type="RefSeq" id="XP_006697604.1">
    <property type="nucleotide sequence ID" value="XM_006697541.1"/>
</dbReference>
<keyword evidence="5 12" id="KW-0812">Transmembrane</keyword>
<dbReference type="PANTHER" id="PTHR10870">
    <property type="entry name" value="CELL CYCLE CHECKPOINT PROTEIN RAD1"/>
    <property type="match status" value="1"/>
</dbReference>
<dbReference type="InterPro" id="IPR003021">
    <property type="entry name" value="Rad1_Rec1_Rad17"/>
</dbReference>
<accession>G0SHV2</accession>
<keyword evidence="13" id="KW-0540">Nuclease</keyword>
<evidence type="ECO:0000256" key="4">
    <source>
        <dbReference type="ARBA" id="ARBA00010991"/>
    </source>
</evidence>
<evidence type="ECO:0000256" key="11">
    <source>
        <dbReference type="SAM" id="MobiDB-lite"/>
    </source>
</evidence>
<keyword evidence="6" id="KW-0227">DNA damage</keyword>
<dbReference type="PANTHER" id="PTHR10870:SF0">
    <property type="entry name" value="CELL CYCLE CHECKPOINT PROTEIN RAD1"/>
    <property type="match status" value="1"/>
</dbReference>
<evidence type="ECO:0000256" key="7">
    <source>
        <dbReference type="ARBA" id="ARBA00022989"/>
    </source>
</evidence>
<evidence type="ECO:0000256" key="3">
    <source>
        <dbReference type="ARBA" id="ARBA00009825"/>
    </source>
</evidence>
<keyword evidence="14" id="KW-1185">Reference proteome</keyword>
<dbReference type="InterPro" id="IPR007915">
    <property type="entry name" value="TMEM258/Ost5"/>
</dbReference>
<keyword evidence="8 12" id="KW-0472">Membrane</keyword>
<dbReference type="Proteomes" id="UP000008066">
    <property type="component" value="Unassembled WGS sequence"/>
</dbReference>
<dbReference type="HOGENOM" id="CLU_035332_0_0_1"/>
<feature type="region of interest" description="Disordered" evidence="11">
    <location>
        <begin position="393"/>
        <end position="415"/>
    </location>
</feature>
<name>G0SHV2_CHATD</name>
<evidence type="ECO:0000256" key="12">
    <source>
        <dbReference type="SAM" id="Phobius"/>
    </source>
</evidence>
<comment type="similarity">
    <text evidence="3">Belongs to the OST5 family.</text>
</comment>